<feature type="domain" description="GHMP kinase N-terminal" evidence="5">
    <location>
        <begin position="52"/>
        <end position="122"/>
    </location>
</feature>
<proteinExistence type="predicted"/>
<accession>A0A1G7YA86</accession>
<evidence type="ECO:0000313" key="6">
    <source>
        <dbReference type="EMBL" id="SDG93392.1"/>
    </source>
</evidence>
<dbReference type="Proteomes" id="UP000198854">
    <property type="component" value="Unassembled WGS sequence"/>
</dbReference>
<keyword evidence="7" id="KW-1185">Reference proteome</keyword>
<dbReference type="InterPro" id="IPR020568">
    <property type="entry name" value="Ribosomal_Su5_D2-typ_SF"/>
</dbReference>
<name>A0A1G7YA86_9VIBR</name>
<evidence type="ECO:0000256" key="2">
    <source>
        <dbReference type="ARBA" id="ARBA00022741"/>
    </source>
</evidence>
<dbReference type="RefSeq" id="WP_093270606.1">
    <property type="nucleotide sequence ID" value="NZ_FNDD01000005.1"/>
</dbReference>
<dbReference type="PANTHER" id="PTHR43527:SF1">
    <property type="entry name" value="L-THREONINE KINASE"/>
    <property type="match status" value="1"/>
</dbReference>
<evidence type="ECO:0000259" key="5">
    <source>
        <dbReference type="Pfam" id="PF00288"/>
    </source>
</evidence>
<evidence type="ECO:0000256" key="4">
    <source>
        <dbReference type="ARBA" id="ARBA00022840"/>
    </source>
</evidence>
<dbReference type="STRING" id="861298.SAMN04488136_10510"/>
<keyword evidence="1" id="KW-0808">Transferase</keyword>
<dbReference type="Pfam" id="PF00288">
    <property type="entry name" value="GHMP_kinases_N"/>
    <property type="match status" value="1"/>
</dbReference>
<protein>
    <submittedName>
        <fullName evidence="6">L-threonine kinase</fullName>
    </submittedName>
</protein>
<evidence type="ECO:0000256" key="3">
    <source>
        <dbReference type="ARBA" id="ARBA00022777"/>
    </source>
</evidence>
<reference evidence="6 7" key="1">
    <citation type="submission" date="2016-10" db="EMBL/GenBank/DDBJ databases">
        <authorList>
            <person name="de Groot N.N."/>
        </authorList>
    </citation>
    <scope>NUCLEOTIDE SEQUENCE [LARGE SCALE GENOMIC DNA]</scope>
    <source>
        <strain evidence="6 7">CGMCC 1.10228</strain>
    </source>
</reference>
<dbReference type="EMBL" id="FNDD01000005">
    <property type="protein sequence ID" value="SDG93392.1"/>
    <property type="molecule type" value="Genomic_DNA"/>
</dbReference>
<dbReference type="GO" id="GO:0016301">
    <property type="term" value="F:kinase activity"/>
    <property type="evidence" value="ECO:0007669"/>
    <property type="project" value="UniProtKB-KW"/>
</dbReference>
<dbReference type="InterPro" id="IPR006204">
    <property type="entry name" value="GHMP_kinase_N_dom"/>
</dbReference>
<keyword evidence="3 6" id="KW-0418">Kinase</keyword>
<dbReference type="GO" id="GO:0005524">
    <property type="term" value="F:ATP binding"/>
    <property type="evidence" value="ECO:0007669"/>
    <property type="project" value="UniProtKB-KW"/>
</dbReference>
<gene>
    <name evidence="6" type="ORF">SAMN04488136_10510</name>
</gene>
<dbReference type="OrthoDB" id="4548147at2"/>
<dbReference type="InterPro" id="IPR014721">
    <property type="entry name" value="Ribsml_uS5_D2-typ_fold_subgr"/>
</dbReference>
<dbReference type="PANTHER" id="PTHR43527">
    <property type="entry name" value="4-DIPHOSPHOCYTIDYL-2-C-METHYL-D-ERYTHRITOL KINASE, CHLOROPLASTIC"/>
    <property type="match status" value="1"/>
</dbReference>
<keyword evidence="4" id="KW-0067">ATP-binding</keyword>
<dbReference type="InterPro" id="IPR012363">
    <property type="entry name" value="PduX"/>
</dbReference>
<keyword evidence="2" id="KW-0547">Nucleotide-binding</keyword>
<evidence type="ECO:0000256" key="1">
    <source>
        <dbReference type="ARBA" id="ARBA00022679"/>
    </source>
</evidence>
<evidence type="ECO:0000313" key="7">
    <source>
        <dbReference type="Proteomes" id="UP000198854"/>
    </source>
</evidence>
<dbReference type="SUPFAM" id="SSF54211">
    <property type="entry name" value="Ribosomal protein S5 domain 2-like"/>
    <property type="match status" value="1"/>
</dbReference>
<dbReference type="AlphaFoldDB" id="A0A1G7YA86"/>
<sequence>MAEAACPASCGELIQGWLQGGEKLISCPIDWYSTVSVTQGAPNYQLERPLMRKALKLTLNYFKISSTFEAQLRIEFDSTIPVAKGMASSTADIAATIVATTRFLEQTISEQDIALLCAHLEPTDSTPISTLALFDHNRGEIVTKLSGFSSLDILILESPICVETSLYHLIDRGQALRDSAPQLETAYQTLRVALDTQSPRQFGQACMISALQSQKILRKPRFPCLLDIVERHDLYGLNVAHSGSVVGMLFDSSKHDIEAVIHDIQGIATEHYPNFHLTKLVNGGVR</sequence>
<organism evidence="6 7">
    <name type="scientific">Vibrio xiamenensis</name>
    <dbReference type="NCBI Taxonomy" id="861298"/>
    <lineage>
        <taxon>Bacteria</taxon>
        <taxon>Pseudomonadati</taxon>
        <taxon>Pseudomonadota</taxon>
        <taxon>Gammaproteobacteria</taxon>
        <taxon>Vibrionales</taxon>
        <taxon>Vibrionaceae</taxon>
        <taxon>Vibrio</taxon>
    </lineage>
</organism>
<dbReference type="PIRSF" id="PIRSF033887">
    <property type="entry name" value="PduX"/>
    <property type="match status" value="1"/>
</dbReference>
<dbReference type="Gene3D" id="3.30.230.10">
    <property type="match status" value="1"/>
</dbReference>